<dbReference type="InterPro" id="IPR032710">
    <property type="entry name" value="NTF2-like_dom_sf"/>
</dbReference>
<sequence length="221" mass="24871">MLWSIFWNVGLNNITTIDCQPSGPAGGMLVFVSGNLQLAGEQHALKFSQRGGRIEKHIEVLHHKLWLIDEGVAFGGKKTKRARSHGKKFHVSFEQERSRKALSIVSDKNKQYNLAICLMNRGQIMEAKSLLQTVPPSSTDRELEDPFVKSFDRAYEMLTELESKSSPNRNDHKEEIKTGVYRSFTHPTSINSKPVASASPIMFVRIGLIHLALIREDGTEI</sequence>
<dbReference type="Pfam" id="PF02136">
    <property type="entry name" value="NTF2"/>
    <property type="match status" value="1"/>
</dbReference>
<comment type="subcellular location">
    <subcellularLocation>
        <location evidence="1">Nucleus</location>
    </subcellularLocation>
</comment>
<reference evidence="7 8" key="1">
    <citation type="submission" date="2020-06" db="EMBL/GenBank/DDBJ databases">
        <title>Transcriptomic and genomic resources for Thalictrum thalictroides and T. hernandezii: Facilitating candidate gene discovery in an emerging model plant lineage.</title>
        <authorList>
            <person name="Arias T."/>
            <person name="Riano-Pachon D.M."/>
            <person name="Di Stilio V.S."/>
        </authorList>
    </citation>
    <scope>NUCLEOTIDE SEQUENCE [LARGE SCALE GENOMIC DNA]</scope>
    <source>
        <strain evidence="8">cv. WT478/WT964</strain>
        <tissue evidence="7">Leaves</tissue>
    </source>
</reference>
<dbReference type="PANTHER" id="PTHR36326">
    <property type="entry name" value="PROTEIN POLLENLESS 3-LIKE 2"/>
    <property type="match status" value="1"/>
</dbReference>
<dbReference type="OrthoDB" id="1620277at2759"/>
<dbReference type="AlphaFoldDB" id="A0A7J6WFR3"/>
<keyword evidence="2" id="KW-0677">Repeat</keyword>
<keyword evidence="3" id="KW-0802">TPR repeat</keyword>
<accession>A0A7J6WFR3</accession>
<dbReference type="EMBL" id="JABWDY010016919">
    <property type="protein sequence ID" value="KAF5195737.1"/>
    <property type="molecule type" value="Genomic_DNA"/>
</dbReference>
<proteinExistence type="predicted"/>
<dbReference type="Proteomes" id="UP000554482">
    <property type="component" value="Unassembled WGS sequence"/>
</dbReference>
<dbReference type="PANTHER" id="PTHR36326:SF4">
    <property type="entry name" value="PROTEIN POLLENLESS 3-LIKE 1"/>
    <property type="match status" value="1"/>
</dbReference>
<dbReference type="GO" id="GO:0005634">
    <property type="term" value="C:nucleus"/>
    <property type="evidence" value="ECO:0007669"/>
    <property type="project" value="UniProtKB-SubCell"/>
</dbReference>
<evidence type="ECO:0000313" key="7">
    <source>
        <dbReference type="EMBL" id="KAF5195737.1"/>
    </source>
</evidence>
<evidence type="ECO:0000259" key="6">
    <source>
        <dbReference type="Pfam" id="PF02136"/>
    </source>
</evidence>
<evidence type="ECO:0000256" key="3">
    <source>
        <dbReference type="ARBA" id="ARBA00022803"/>
    </source>
</evidence>
<dbReference type="InterPro" id="IPR044961">
    <property type="entry name" value="MS5/SDI1"/>
</dbReference>
<keyword evidence="5" id="KW-0539">Nucleus</keyword>
<dbReference type="SUPFAM" id="SSF54427">
    <property type="entry name" value="NTF2-like"/>
    <property type="match status" value="1"/>
</dbReference>
<keyword evidence="8" id="KW-1185">Reference proteome</keyword>
<organism evidence="7 8">
    <name type="scientific">Thalictrum thalictroides</name>
    <name type="common">Rue-anemone</name>
    <name type="synonym">Anemone thalictroides</name>
    <dbReference type="NCBI Taxonomy" id="46969"/>
    <lineage>
        <taxon>Eukaryota</taxon>
        <taxon>Viridiplantae</taxon>
        <taxon>Streptophyta</taxon>
        <taxon>Embryophyta</taxon>
        <taxon>Tracheophyta</taxon>
        <taxon>Spermatophyta</taxon>
        <taxon>Magnoliopsida</taxon>
        <taxon>Ranunculales</taxon>
        <taxon>Ranunculaceae</taxon>
        <taxon>Thalictroideae</taxon>
        <taxon>Thalictrum</taxon>
    </lineage>
</organism>
<name>A0A7J6WFR3_THATH</name>
<gene>
    <name evidence="7" type="ORF">FRX31_014676</name>
</gene>
<protein>
    <submittedName>
        <fullName evidence="7">Nuclear transport factor 2a</fullName>
    </submittedName>
</protein>
<evidence type="ECO:0000256" key="5">
    <source>
        <dbReference type="ARBA" id="ARBA00023242"/>
    </source>
</evidence>
<evidence type="ECO:0000256" key="2">
    <source>
        <dbReference type="ARBA" id="ARBA00022737"/>
    </source>
</evidence>
<evidence type="ECO:0000256" key="1">
    <source>
        <dbReference type="ARBA" id="ARBA00004123"/>
    </source>
</evidence>
<keyword evidence="4" id="KW-0175">Coiled coil</keyword>
<feature type="domain" description="Nuclear transport factor 2" evidence="6">
    <location>
        <begin position="13"/>
        <end position="51"/>
    </location>
</feature>
<comment type="caution">
    <text evidence="7">The sequence shown here is derived from an EMBL/GenBank/DDBJ whole genome shotgun (WGS) entry which is preliminary data.</text>
</comment>
<dbReference type="InterPro" id="IPR002075">
    <property type="entry name" value="NTF2_dom"/>
</dbReference>
<dbReference type="Gene3D" id="3.10.450.50">
    <property type="match status" value="1"/>
</dbReference>
<evidence type="ECO:0000256" key="4">
    <source>
        <dbReference type="ARBA" id="ARBA00023054"/>
    </source>
</evidence>
<evidence type="ECO:0000313" key="8">
    <source>
        <dbReference type="Proteomes" id="UP000554482"/>
    </source>
</evidence>